<evidence type="ECO:0000256" key="7">
    <source>
        <dbReference type="ARBA" id="ARBA00023242"/>
    </source>
</evidence>
<dbReference type="OrthoDB" id="21368at2759"/>
<dbReference type="Pfam" id="PF08648">
    <property type="entry name" value="SNRNP27"/>
    <property type="match status" value="1"/>
</dbReference>
<comment type="caution">
    <text evidence="10">The sequence shown here is derived from an EMBL/GenBank/DDBJ whole genome shotgun (WGS) entry which is preliminary data.</text>
</comment>
<evidence type="ECO:0000259" key="9">
    <source>
        <dbReference type="Pfam" id="PF08648"/>
    </source>
</evidence>
<evidence type="ECO:0000256" key="4">
    <source>
        <dbReference type="ARBA" id="ARBA00011825"/>
    </source>
</evidence>
<feature type="region of interest" description="Disordered" evidence="8">
    <location>
        <begin position="1"/>
        <end position="112"/>
    </location>
</feature>
<feature type="compositionally biased region" description="Basic and acidic residues" evidence="8">
    <location>
        <begin position="36"/>
        <end position="61"/>
    </location>
</feature>
<reference evidence="10 11" key="1">
    <citation type="journal article" date="2019" name="Sci. Rep.">
        <title>Nanopore sequencing improves the draft genome of the human pathogenic amoeba Naegleria fowleri.</title>
        <authorList>
            <person name="Liechti N."/>
            <person name="Schurch N."/>
            <person name="Bruggmann R."/>
            <person name="Wittwer M."/>
        </authorList>
    </citation>
    <scope>NUCLEOTIDE SEQUENCE [LARGE SCALE GENOMIC DNA]</scope>
    <source>
        <strain evidence="10 11">ATCC 30894</strain>
    </source>
</reference>
<protein>
    <recommendedName>
        <fullName evidence="9">U4/U6.U5 small nuclear ribonucleoprotein 27kDa protein domain-containing protein</fullName>
    </recommendedName>
</protein>
<accession>A0A6A5BTQ7</accession>
<keyword evidence="6" id="KW-0508">mRNA splicing</keyword>
<dbReference type="RefSeq" id="XP_044563309.1">
    <property type="nucleotide sequence ID" value="XM_044705608.1"/>
</dbReference>
<evidence type="ECO:0000256" key="5">
    <source>
        <dbReference type="ARBA" id="ARBA00022664"/>
    </source>
</evidence>
<feature type="compositionally biased region" description="Polar residues" evidence="8">
    <location>
        <begin position="94"/>
        <end position="112"/>
    </location>
</feature>
<dbReference type="GO" id="GO:0071011">
    <property type="term" value="C:precatalytic spliceosome"/>
    <property type="evidence" value="ECO:0007669"/>
    <property type="project" value="TreeGrafter"/>
</dbReference>
<evidence type="ECO:0000256" key="1">
    <source>
        <dbReference type="ARBA" id="ARBA00003632"/>
    </source>
</evidence>
<dbReference type="VEuPathDB" id="AmoebaDB:NfTy_041840"/>
<dbReference type="EMBL" id="VFQX01000029">
    <property type="protein sequence ID" value="KAF0978596.1"/>
    <property type="molecule type" value="Genomic_DNA"/>
</dbReference>
<evidence type="ECO:0000313" key="11">
    <source>
        <dbReference type="Proteomes" id="UP000444721"/>
    </source>
</evidence>
<keyword evidence="11" id="KW-1185">Reference proteome</keyword>
<dbReference type="AlphaFoldDB" id="A0A6A5BTQ7"/>
<sequence>MPRESRNANPQHHQPASKPQGAVSTTSRYQPYPNKRNIESENYKSNDHHHEEKKGAFRTSDDGVNASYGKVPTDNISKTTMNTLTRNDSKQQHSKSTAPNLNGKSNSSSENMYQIQRERNTSKYGKASNIDDDDLIIPTVEDDENLQLMKALGLPTQFDTTHEKYVPGKAHHLSGVKITSKRKVRQVMNLKDKPTHNTNKPRFQ</sequence>
<dbReference type="GO" id="GO:0008380">
    <property type="term" value="P:RNA splicing"/>
    <property type="evidence" value="ECO:0007669"/>
    <property type="project" value="UniProtKB-KW"/>
</dbReference>
<comment type="subunit">
    <text evidence="4">Part of a tri-snRNP complex.</text>
</comment>
<dbReference type="GeneID" id="68109634"/>
<gene>
    <name evidence="10" type="ORF">FDP41_002416</name>
</gene>
<dbReference type="VEuPathDB" id="AmoebaDB:FDP41_002416"/>
<dbReference type="VEuPathDB" id="AmoebaDB:NF0006880"/>
<evidence type="ECO:0000256" key="6">
    <source>
        <dbReference type="ARBA" id="ARBA00023187"/>
    </source>
</evidence>
<dbReference type="Proteomes" id="UP000444721">
    <property type="component" value="Unassembled WGS sequence"/>
</dbReference>
<proteinExistence type="inferred from homology"/>
<evidence type="ECO:0000256" key="3">
    <source>
        <dbReference type="ARBA" id="ARBA00008218"/>
    </source>
</evidence>
<comment type="similarity">
    <text evidence="3">Belongs to the SNUT3 family.</text>
</comment>
<evidence type="ECO:0000313" key="10">
    <source>
        <dbReference type="EMBL" id="KAF0978596.1"/>
    </source>
</evidence>
<evidence type="ECO:0000256" key="8">
    <source>
        <dbReference type="SAM" id="MobiDB-lite"/>
    </source>
</evidence>
<evidence type="ECO:0000256" key="2">
    <source>
        <dbReference type="ARBA" id="ARBA00004123"/>
    </source>
</evidence>
<dbReference type="InterPro" id="IPR013957">
    <property type="entry name" value="SNRNP27"/>
</dbReference>
<organism evidence="10 11">
    <name type="scientific">Naegleria fowleri</name>
    <name type="common">Brain eating amoeba</name>
    <dbReference type="NCBI Taxonomy" id="5763"/>
    <lineage>
        <taxon>Eukaryota</taxon>
        <taxon>Discoba</taxon>
        <taxon>Heterolobosea</taxon>
        <taxon>Tetramitia</taxon>
        <taxon>Eutetramitia</taxon>
        <taxon>Vahlkampfiidae</taxon>
        <taxon>Naegleria</taxon>
    </lineage>
</organism>
<feature type="compositionally biased region" description="Polar residues" evidence="8">
    <location>
        <begin position="74"/>
        <end position="86"/>
    </location>
</feature>
<dbReference type="GO" id="GO:0006397">
    <property type="term" value="P:mRNA processing"/>
    <property type="evidence" value="ECO:0007669"/>
    <property type="project" value="UniProtKB-KW"/>
</dbReference>
<name>A0A6A5BTQ7_NAEFO</name>
<comment type="subcellular location">
    <subcellularLocation>
        <location evidence="2">Nucleus</location>
    </subcellularLocation>
</comment>
<keyword evidence="5" id="KW-0507">mRNA processing</keyword>
<feature type="domain" description="U4/U6.U5 small nuclear ribonucleoprotein 27kDa protein" evidence="9">
    <location>
        <begin position="144"/>
        <end position="189"/>
    </location>
</feature>
<keyword evidence="7" id="KW-0539">Nucleus</keyword>
<dbReference type="PANTHER" id="PTHR31077:SF1">
    <property type="entry name" value="U4_U6.U5 SMALL NUCLEAR RIBONUCLEOPROTEIN 27 KDA PROTEIN"/>
    <property type="match status" value="1"/>
</dbReference>
<comment type="function">
    <text evidence="1">May play a role in mRNA splicing.</text>
</comment>
<dbReference type="PANTHER" id="PTHR31077">
    <property type="entry name" value="U4/U6.U5 SMALL NUCLEAR RIBONUCLEOPROTEIN 27 KDA PROTEIN"/>
    <property type="match status" value="1"/>
</dbReference>